<keyword evidence="2" id="KW-1185">Reference proteome</keyword>
<reference evidence="1 2" key="1">
    <citation type="submission" date="2024-05" db="EMBL/GenBank/DDBJ databases">
        <title>Haplotype-resolved chromosome-level genome assembly of Huyou (Citrus changshanensis).</title>
        <authorList>
            <person name="Miao C."/>
            <person name="Chen W."/>
            <person name="Wu Y."/>
            <person name="Wang L."/>
            <person name="Zhao S."/>
            <person name="Grierson D."/>
            <person name="Xu C."/>
            <person name="Chen K."/>
        </authorList>
    </citation>
    <scope>NUCLEOTIDE SEQUENCE [LARGE SCALE GENOMIC DNA]</scope>
    <source>
        <strain evidence="1">01-14</strain>
        <tissue evidence="1">Leaf</tissue>
    </source>
</reference>
<accession>A0AAP0QLW7</accession>
<dbReference type="Proteomes" id="UP001428341">
    <property type="component" value="Unassembled WGS sequence"/>
</dbReference>
<gene>
    <name evidence="1" type="ORF">WN944_014801</name>
</gene>
<comment type="caution">
    <text evidence="1">The sequence shown here is derived from an EMBL/GenBank/DDBJ whole genome shotgun (WGS) entry which is preliminary data.</text>
</comment>
<organism evidence="1 2">
    <name type="scientific">Citrus x changshan-huyou</name>
    <dbReference type="NCBI Taxonomy" id="2935761"/>
    <lineage>
        <taxon>Eukaryota</taxon>
        <taxon>Viridiplantae</taxon>
        <taxon>Streptophyta</taxon>
        <taxon>Embryophyta</taxon>
        <taxon>Tracheophyta</taxon>
        <taxon>Spermatophyta</taxon>
        <taxon>Magnoliopsida</taxon>
        <taxon>eudicotyledons</taxon>
        <taxon>Gunneridae</taxon>
        <taxon>Pentapetalae</taxon>
        <taxon>rosids</taxon>
        <taxon>malvids</taxon>
        <taxon>Sapindales</taxon>
        <taxon>Rutaceae</taxon>
        <taxon>Aurantioideae</taxon>
        <taxon>Citrus</taxon>
    </lineage>
</organism>
<dbReference type="EMBL" id="JBCGBO010000005">
    <property type="protein sequence ID" value="KAK9199609.1"/>
    <property type="molecule type" value="Genomic_DNA"/>
</dbReference>
<dbReference type="AlphaFoldDB" id="A0AAP0QLW7"/>
<name>A0AAP0QLW7_9ROSI</name>
<evidence type="ECO:0000313" key="2">
    <source>
        <dbReference type="Proteomes" id="UP001428341"/>
    </source>
</evidence>
<protein>
    <submittedName>
        <fullName evidence="1">Uncharacterized protein</fullName>
    </submittedName>
</protein>
<evidence type="ECO:0000313" key="1">
    <source>
        <dbReference type="EMBL" id="KAK9199609.1"/>
    </source>
</evidence>
<proteinExistence type="predicted"/>
<sequence length="76" mass="9080">MHQIHSMNCLHISFLISFTQIYFCCRFFQNLLESLKISHNFLYKYNYVFISLTPTLSLKVHCLLNKPTRYVNVVGF</sequence>